<gene>
    <name evidence="2" type="ORF">HMPREF9333_01343</name>
</gene>
<dbReference type="EMBL" id="ACZL01000021">
    <property type="protein sequence ID" value="EHI55628.1"/>
    <property type="molecule type" value="Genomic_DNA"/>
</dbReference>
<feature type="transmembrane region" description="Helical" evidence="1">
    <location>
        <begin position="119"/>
        <end position="142"/>
    </location>
</feature>
<proteinExistence type="predicted"/>
<dbReference type="STRING" id="679200.HMPREF9333_01343"/>
<dbReference type="eggNOG" id="ENOG503489Q">
    <property type="taxonomic scope" value="Bacteria"/>
</dbReference>
<dbReference type="AlphaFoldDB" id="G5GIF3"/>
<sequence length="148" mass="17552">MIMTLMHNIQGKLLKKDERDKGMKKKKLLFFIDILTAVLLVIQIQSTVCMIIKKFSYLQGYQLRDFLDLYIFYGIAGAIDNSPFRDIYPRIQFIVFCLNIYAIVVKLKNIRNKELIKGIYRYFLIFNAVFVVFKIFEFYAYLEGLMSV</sequence>
<keyword evidence="1" id="KW-0472">Membrane</keyword>
<evidence type="ECO:0000256" key="1">
    <source>
        <dbReference type="SAM" id="Phobius"/>
    </source>
</evidence>
<dbReference type="HOGENOM" id="CLU_157857_0_0_9"/>
<evidence type="ECO:0000313" key="2">
    <source>
        <dbReference type="EMBL" id="EHI55628.1"/>
    </source>
</evidence>
<organism evidence="2 3">
    <name type="scientific">Johnsonella ignava ATCC 51276</name>
    <dbReference type="NCBI Taxonomy" id="679200"/>
    <lineage>
        <taxon>Bacteria</taxon>
        <taxon>Bacillati</taxon>
        <taxon>Bacillota</taxon>
        <taxon>Clostridia</taxon>
        <taxon>Lachnospirales</taxon>
        <taxon>Lachnospiraceae</taxon>
        <taxon>Johnsonella</taxon>
    </lineage>
</organism>
<keyword evidence="3" id="KW-1185">Reference proteome</keyword>
<comment type="caution">
    <text evidence="2">The sequence shown here is derived from an EMBL/GenBank/DDBJ whole genome shotgun (WGS) entry which is preliminary data.</text>
</comment>
<reference evidence="2 3" key="1">
    <citation type="submission" date="2011-08" db="EMBL/GenBank/DDBJ databases">
        <title>The Genome Sequence of Johnsonella ignava ATCC 51276.</title>
        <authorList>
            <consortium name="The Broad Institute Genome Sequencing Platform"/>
            <person name="Earl A."/>
            <person name="Ward D."/>
            <person name="Feldgarden M."/>
            <person name="Gevers D."/>
            <person name="Izard J."/>
            <person name="Blanton J.M."/>
            <person name="Baranova O.V."/>
            <person name="Dewhirst F.E."/>
            <person name="Young S.K."/>
            <person name="Zeng Q."/>
            <person name="Gargeya S."/>
            <person name="Fitzgerald M."/>
            <person name="Haas B."/>
            <person name="Abouelleil A."/>
            <person name="Alvarado L."/>
            <person name="Arachchi H.M."/>
            <person name="Berlin A."/>
            <person name="Brown A."/>
            <person name="Chapman S.B."/>
            <person name="Chen Z."/>
            <person name="Dunbar C."/>
            <person name="Freedman E."/>
            <person name="Gearin G."/>
            <person name="Gellesch M."/>
            <person name="Goldberg J."/>
            <person name="Griggs A."/>
            <person name="Gujja S."/>
            <person name="Heiman D."/>
            <person name="Howarth C."/>
            <person name="Larson L."/>
            <person name="Lui A."/>
            <person name="MacDonald P.J.P."/>
            <person name="Montmayeur A."/>
            <person name="Murphy C."/>
            <person name="Neiman D."/>
            <person name="Pearson M."/>
            <person name="Priest M."/>
            <person name="Roberts A."/>
            <person name="Saif S."/>
            <person name="Shea T."/>
            <person name="Shenoy N."/>
            <person name="Sisk P."/>
            <person name="Stolte C."/>
            <person name="Sykes S."/>
            <person name="Wortman J."/>
            <person name="Nusbaum C."/>
            <person name="Birren B."/>
        </authorList>
    </citation>
    <scope>NUCLEOTIDE SEQUENCE [LARGE SCALE GENOMIC DNA]</scope>
    <source>
        <strain evidence="2 3">ATCC 51276</strain>
    </source>
</reference>
<keyword evidence="1" id="KW-0812">Transmembrane</keyword>
<accession>G5GIF3</accession>
<keyword evidence="1" id="KW-1133">Transmembrane helix</keyword>
<name>G5GIF3_9FIRM</name>
<feature type="transmembrane region" description="Helical" evidence="1">
    <location>
        <begin position="87"/>
        <end position="107"/>
    </location>
</feature>
<evidence type="ECO:0000313" key="3">
    <source>
        <dbReference type="Proteomes" id="UP000003011"/>
    </source>
</evidence>
<protein>
    <submittedName>
        <fullName evidence="2">Uncharacterized protein</fullName>
    </submittedName>
</protein>
<dbReference type="Proteomes" id="UP000003011">
    <property type="component" value="Unassembled WGS sequence"/>
</dbReference>
<feature type="transmembrane region" description="Helical" evidence="1">
    <location>
        <begin position="28"/>
        <end position="53"/>
    </location>
</feature>